<evidence type="ECO:0000256" key="4">
    <source>
        <dbReference type="ARBA" id="ARBA00022605"/>
    </source>
</evidence>
<sequence length="256" mass="29822">MLANYHTHTVRCNHAVGTERKYVERAIEKGFKILGFSDHTPQPYETFYESSTRMKMAELPDYTQTLVDLREEYKDQIKILIGYEVEYFRDYFDPLMEELRKYPLDYIIQGQHNVPDEPNGNYVGFQTDDEMVLASYVDHCIEGMETGLFLYLAHPDLINFVGNEKLYMNQMERLVDAAVSLDQPLEVNVYGFIDHRNYPSDRFFQMASEKGARFVVGCDAHAPQVIQQIEDIPGFAEFLNRNKIVIGDNVLEMKEI</sequence>
<dbReference type="KEGG" id="bhu:bhn_I0357"/>
<evidence type="ECO:0000313" key="11">
    <source>
        <dbReference type="Proteomes" id="UP000179284"/>
    </source>
</evidence>
<evidence type="ECO:0000256" key="1">
    <source>
        <dbReference type="ARBA" id="ARBA00004970"/>
    </source>
</evidence>
<evidence type="ECO:0000256" key="3">
    <source>
        <dbReference type="ARBA" id="ARBA00013085"/>
    </source>
</evidence>
<keyword evidence="5 8" id="KW-0378">Hydrolase</keyword>
<evidence type="ECO:0000259" key="9">
    <source>
        <dbReference type="Pfam" id="PF02811"/>
    </source>
</evidence>
<comment type="similarity">
    <text evidence="2 8">Belongs to the PHP hydrolase family. HisK subfamily.</text>
</comment>
<evidence type="ECO:0000256" key="6">
    <source>
        <dbReference type="ARBA" id="ARBA00023102"/>
    </source>
</evidence>
<dbReference type="UniPathway" id="UPA00031">
    <property type="reaction ID" value="UER00013"/>
</dbReference>
<evidence type="ECO:0000313" key="10">
    <source>
        <dbReference type="EMBL" id="AOZ95391.1"/>
    </source>
</evidence>
<protein>
    <recommendedName>
        <fullName evidence="3 8">Histidinol-phosphatase</fullName>
        <shortName evidence="8">HolPase</shortName>
        <ecNumber evidence="3 8">3.1.3.15</ecNumber>
    </recommendedName>
</protein>
<comment type="catalytic activity">
    <reaction evidence="7 8">
        <text>L-histidinol phosphate + H2O = L-histidinol + phosphate</text>
        <dbReference type="Rhea" id="RHEA:14465"/>
        <dbReference type="ChEBI" id="CHEBI:15377"/>
        <dbReference type="ChEBI" id="CHEBI:43474"/>
        <dbReference type="ChEBI" id="CHEBI:57699"/>
        <dbReference type="ChEBI" id="CHEBI:57980"/>
        <dbReference type="EC" id="3.1.3.15"/>
    </reaction>
</comment>
<proteinExistence type="inferred from homology"/>
<organism evidence="10 11">
    <name type="scientific">Butyrivibrio hungatei</name>
    <dbReference type="NCBI Taxonomy" id="185008"/>
    <lineage>
        <taxon>Bacteria</taxon>
        <taxon>Bacillati</taxon>
        <taxon>Bacillota</taxon>
        <taxon>Clostridia</taxon>
        <taxon>Lachnospirales</taxon>
        <taxon>Lachnospiraceae</taxon>
        <taxon>Butyrivibrio</taxon>
    </lineage>
</organism>
<comment type="pathway">
    <text evidence="1 8">Amino-acid biosynthesis; L-histidine biosynthesis; L-histidine from 5-phospho-alpha-D-ribose 1-diphosphate: step 8/9.</text>
</comment>
<dbReference type="SUPFAM" id="SSF89550">
    <property type="entry name" value="PHP domain-like"/>
    <property type="match status" value="1"/>
</dbReference>
<keyword evidence="11" id="KW-1185">Reference proteome</keyword>
<feature type="domain" description="PHP" evidence="9">
    <location>
        <begin position="5"/>
        <end position="188"/>
    </location>
</feature>
<dbReference type="InterPro" id="IPR016195">
    <property type="entry name" value="Pol/histidinol_Pase-like"/>
</dbReference>
<dbReference type="Pfam" id="PF02811">
    <property type="entry name" value="PHP"/>
    <property type="match status" value="1"/>
</dbReference>
<dbReference type="RefSeq" id="WP_071175171.1">
    <property type="nucleotide sequence ID" value="NZ_CP017831.1"/>
</dbReference>
<dbReference type="PANTHER" id="PTHR21039:SF0">
    <property type="entry name" value="HISTIDINOL-PHOSPHATASE"/>
    <property type="match status" value="1"/>
</dbReference>
<dbReference type="GO" id="GO:0000105">
    <property type="term" value="P:L-histidine biosynthetic process"/>
    <property type="evidence" value="ECO:0007669"/>
    <property type="project" value="UniProtKB-UniRule"/>
</dbReference>
<evidence type="ECO:0000256" key="8">
    <source>
        <dbReference type="RuleBase" id="RU366003"/>
    </source>
</evidence>
<dbReference type="GO" id="GO:0005737">
    <property type="term" value="C:cytoplasm"/>
    <property type="evidence" value="ECO:0007669"/>
    <property type="project" value="TreeGrafter"/>
</dbReference>
<dbReference type="InterPro" id="IPR004013">
    <property type="entry name" value="PHP_dom"/>
</dbReference>
<dbReference type="EC" id="3.1.3.15" evidence="3 8"/>
<keyword evidence="4 8" id="KW-0028">Amino-acid biosynthesis</keyword>
<reference evidence="11" key="1">
    <citation type="submission" date="2016-10" db="EMBL/GenBank/DDBJ databases">
        <title>The complete genome sequence of the rumen bacterium Butyrivibrio hungatei MB2003.</title>
        <authorList>
            <person name="Palevich N."/>
            <person name="Kelly W.J."/>
            <person name="Leahy S.C."/>
            <person name="Altermann E."/>
            <person name="Rakonjac J."/>
            <person name="Attwood G.T."/>
        </authorList>
    </citation>
    <scope>NUCLEOTIDE SEQUENCE [LARGE SCALE GENOMIC DNA]</scope>
    <source>
        <strain evidence="11">MB2003</strain>
    </source>
</reference>
<dbReference type="AlphaFoldDB" id="A0A1D9NYW9"/>
<evidence type="ECO:0000256" key="5">
    <source>
        <dbReference type="ARBA" id="ARBA00022801"/>
    </source>
</evidence>
<keyword evidence="6 8" id="KW-0368">Histidine biosynthesis</keyword>
<dbReference type="PANTHER" id="PTHR21039">
    <property type="entry name" value="HISTIDINOL PHOSPHATASE-RELATED"/>
    <property type="match status" value="1"/>
</dbReference>
<dbReference type="GO" id="GO:0004401">
    <property type="term" value="F:histidinol-phosphatase activity"/>
    <property type="evidence" value="ECO:0007669"/>
    <property type="project" value="UniProtKB-UniRule"/>
</dbReference>
<name>A0A1D9NYW9_9FIRM</name>
<dbReference type="Gene3D" id="3.20.20.140">
    <property type="entry name" value="Metal-dependent hydrolases"/>
    <property type="match status" value="1"/>
</dbReference>
<evidence type="ECO:0000256" key="2">
    <source>
        <dbReference type="ARBA" id="ARBA00009152"/>
    </source>
</evidence>
<gene>
    <name evidence="10" type="ORF">bhn_I0357</name>
</gene>
<evidence type="ECO:0000256" key="7">
    <source>
        <dbReference type="ARBA" id="ARBA00049158"/>
    </source>
</evidence>
<dbReference type="CDD" id="cd12110">
    <property type="entry name" value="PHP_HisPPase_Hisj_like"/>
    <property type="match status" value="1"/>
</dbReference>
<accession>A0A1D9NYW9</accession>
<dbReference type="OrthoDB" id="9775255at2"/>
<dbReference type="EMBL" id="CP017831">
    <property type="protein sequence ID" value="AOZ95391.1"/>
    <property type="molecule type" value="Genomic_DNA"/>
</dbReference>
<dbReference type="Proteomes" id="UP000179284">
    <property type="component" value="Chromosome I"/>
</dbReference>
<dbReference type="NCBIfam" id="TIGR01856">
    <property type="entry name" value="hisJ_fam"/>
    <property type="match status" value="1"/>
</dbReference>
<dbReference type="InterPro" id="IPR010140">
    <property type="entry name" value="Histidinol_P_phosphatase_HisJ"/>
</dbReference>